<dbReference type="InterPro" id="IPR045851">
    <property type="entry name" value="AMP-bd_C_sf"/>
</dbReference>
<evidence type="ECO:0000313" key="2">
    <source>
        <dbReference type="EMBL" id="RNG34573.1"/>
    </source>
</evidence>
<dbReference type="InterPro" id="IPR000873">
    <property type="entry name" value="AMP-dep_synth/lig_dom"/>
</dbReference>
<dbReference type="EMBL" id="RIBZ01000068">
    <property type="protein sequence ID" value="RNG34573.1"/>
    <property type="molecule type" value="Genomic_DNA"/>
</dbReference>
<dbReference type="Gene3D" id="3.30.300.30">
    <property type="match status" value="1"/>
</dbReference>
<protein>
    <submittedName>
        <fullName evidence="2">Long-chain fatty acid--CoA ligase</fullName>
    </submittedName>
</protein>
<organism evidence="2 3">
    <name type="scientific">Streptomyces botrytidirepellens</name>
    <dbReference type="NCBI Taxonomy" id="2486417"/>
    <lineage>
        <taxon>Bacteria</taxon>
        <taxon>Bacillati</taxon>
        <taxon>Actinomycetota</taxon>
        <taxon>Actinomycetes</taxon>
        <taxon>Kitasatosporales</taxon>
        <taxon>Streptomycetaceae</taxon>
        <taxon>Streptomyces</taxon>
    </lineage>
</organism>
<dbReference type="Gene3D" id="3.40.50.12780">
    <property type="entry name" value="N-terminal domain of ligase-like"/>
    <property type="match status" value="1"/>
</dbReference>
<dbReference type="SUPFAM" id="SSF56801">
    <property type="entry name" value="Acetyl-CoA synthetase-like"/>
    <property type="match status" value="1"/>
</dbReference>
<dbReference type="AlphaFoldDB" id="A0A3M8X2G0"/>
<dbReference type="GO" id="GO:0016405">
    <property type="term" value="F:CoA-ligase activity"/>
    <property type="evidence" value="ECO:0007669"/>
    <property type="project" value="TreeGrafter"/>
</dbReference>
<dbReference type="PANTHER" id="PTHR24096">
    <property type="entry name" value="LONG-CHAIN-FATTY-ACID--COA LIGASE"/>
    <property type="match status" value="1"/>
</dbReference>
<accession>A0A3M8X2G0</accession>
<comment type="caution">
    <text evidence="2">The sequence shown here is derived from an EMBL/GenBank/DDBJ whole genome shotgun (WGS) entry which is preliminary data.</text>
</comment>
<keyword evidence="3" id="KW-1185">Reference proteome</keyword>
<reference evidence="2 3" key="1">
    <citation type="submission" date="2018-11" db="EMBL/GenBank/DDBJ databases">
        <title>The Potential of Streptomyces as Biocontrol Agents against the Tomato grey mould, Botrytis cinerea (Gray mold) Frontiers in Microbiology.</title>
        <authorList>
            <person name="Li D."/>
        </authorList>
    </citation>
    <scope>NUCLEOTIDE SEQUENCE [LARGE SCALE GENOMIC DNA]</scope>
    <source>
        <strain evidence="2 3">NEAU-LD23</strain>
    </source>
</reference>
<sequence>MMLLFGTHRSAAQRLRLHADRGLGAGNFFWRAWSIAKDRDRPLLYHPDVTAPGWAETEPPGISLNDMRITVIRYATWYRDHGVRPSTHVGVYTRDGLAGLLHHIAINSLGAAAVHCNPKMASPTAADYFQRTQTTVLVGDKDLLDGCTEAWSQQGIATARTPLLQDIRQLDETAPLPPAPLPGFPYRHGPDDLVMVSHSSGTTGRPKAPIFSHRGFFIGKRERLWSFPSLRTDRMLTALPHSHSSGISYLSMALLLGIPTLILDDPNGRSVAQAINQFHPTFVLGFPLTLAEIDVADIDPRAARNIHSWNGMGDASHERHIRPLMGLGSRPGKTGSQYNDGLGSSEMGMVLFRQVYVPESTEYGRLIGHPAGVVRKAAVLDEAGNELPDGQAGMLGVRTPSVTPGYWDDPQLSQDSLLSGYFLTGDIVRRDEQGRFFHLDRTPDVIHAADGPVHSLPLEEVLLLTTQALDAAVVGVEDPEAPGKAAPVGIVLFRDSGDGGRGPERSSDALLEAVNAELARKRMPLLRALLIAADRDELPVGVTGKVLKRQLRERHRTLLHDAAAHGAAPRAN</sequence>
<evidence type="ECO:0000259" key="1">
    <source>
        <dbReference type="Pfam" id="PF00501"/>
    </source>
</evidence>
<evidence type="ECO:0000313" key="3">
    <source>
        <dbReference type="Proteomes" id="UP000275401"/>
    </source>
</evidence>
<keyword evidence="2" id="KW-0436">Ligase</keyword>
<dbReference type="InterPro" id="IPR042099">
    <property type="entry name" value="ANL_N_sf"/>
</dbReference>
<proteinExistence type="predicted"/>
<dbReference type="PROSITE" id="PS00455">
    <property type="entry name" value="AMP_BINDING"/>
    <property type="match status" value="1"/>
</dbReference>
<dbReference type="InterPro" id="IPR020845">
    <property type="entry name" value="AMP-binding_CS"/>
</dbReference>
<dbReference type="Pfam" id="PF00501">
    <property type="entry name" value="AMP-binding"/>
    <property type="match status" value="1"/>
</dbReference>
<name>A0A3M8X2G0_9ACTN</name>
<feature type="domain" description="AMP-dependent synthetase/ligase" evidence="1">
    <location>
        <begin position="63"/>
        <end position="407"/>
    </location>
</feature>
<dbReference type="Proteomes" id="UP000275401">
    <property type="component" value="Unassembled WGS sequence"/>
</dbReference>
<gene>
    <name evidence="2" type="ORF">EEJ42_05380</name>
</gene>